<evidence type="ECO:0000313" key="2">
    <source>
        <dbReference type="Proteomes" id="UP001055879"/>
    </source>
</evidence>
<protein>
    <submittedName>
        <fullName evidence="1">Uncharacterized protein</fullName>
    </submittedName>
</protein>
<reference evidence="2" key="1">
    <citation type="journal article" date="2022" name="Mol. Ecol. Resour.">
        <title>The genomes of chicory, endive, great burdock and yacon provide insights into Asteraceae palaeo-polyploidization history and plant inulin production.</title>
        <authorList>
            <person name="Fan W."/>
            <person name="Wang S."/>
            <person name="Wang H."/>
            <person name="Wang A."/>
            <person name="Jiang F."/>
            <person name="Liu H."/>
            <person name="Zhao H."/>
            <person name="Xu D."/>
            <person name="Zhang Y."/>
        </authorList>
    </citation>
    <scope>NUCLEOTIDE SEQUENCE [LARGE SCALE GENOMIC DNA]</scope>
    <source>
        <strain evidence="2">cv. Niubang</strain>
    </source>
</reference>
<keyword evidence="2" id="KW-1185">Reference proteome</keyword>
<dbReference type="EMBL" id="CM042050">
    <property type="protein sequence ID" value="KAI3735383.1"/>
    <property type="molecule type" value="Genomic_DNA"/>
</dbReference>
<gene>
    <name evidence="1" type="ORF">L6452_14879</name>
</gene>
<dbReference type="Proteomes" id="UP001055879">
    <property type="component" value="Linkage Group LG04"/>
</dbReference>
<name>A0ACB9CM38_ARCLA</name>
<accession>A0ACB9CM38</accession>
<reference evidence="1 2" key="2">
    <citation type="journal article" date="2022" name="Mol. Ecol. Resour.">
        <title>The genomes of chicory, endive, great burdock and yacon provide insights into Asteraceae paleo-polyploidization history and plant inulin production.</title>
        <authorList>
            <person name="Fan W."/>
            <person name="Wang S."/>
            <person name="Wang H."/>
            <person name="Wang A."/>
            <person name="Jiang F."/>
            <person name="Liu H."/>
            <person name="Zhao H."/>
            <person name="Xu D."/>
            <person name="Zhang Y."/>
        </authorList>
    </citation>
    <scope>NUCLEOTIDE SEQUENCE [LARGE SCALE GENOMIC DNA]</scope>
    <source>
        <strain evidence="2">cv. Niubang</strain>
    </source>
</reference>
<evidence type="ECO:0000313" key="1">
    <source>
        <dbReference type="EMBL" id="KAI3735383.1"/>
    </source>
</evidence>
<proteinExistence type="predicted"/>
<comment type="caution">
    <text evidence="1">The sequence shown here is derived from an EMBL/GenBank/DDBJ whole genome shotgun (WGS) entry which is preliminary data.</text>
</comment>
<organism evidence="1 2">
    <name type="scientific">Arctium lappa</name>
    <name type="common">Greater burdock</name>
    <name type="synonym">Lappa major</name>
    <dbReference type="NCBI Taxonomy" id="4217"/>
    <lineage>
        <taxon>Eukaryota</taxon>
        <taxon>Viridiplantae</taxon>
        <taxon>Streptophyta</taxon>
        <taxon>Embryophyta</taxon>
        <taxon>Tracheophyta</taxon>
        <taxon>Spermatophyta</taxon>
        <taxon>Magnoliopsida</taxon>
        <taxon>eudicotyledons</taxon>
        <taxon>Gunneridae</taxon>
        <taxon>Pentapetalae</taxon>
        <taxon>asterids</taxon>
        <taxon>campanulids</taxon>
        <taxon>Asterales</taxon>
        <taxon>Asteraceae</taxon>
        <taxon>Carduoideae</taxon>
        <taxon>Cardueae</taxon>
        <taxon>Arctiinae</taxon>
        <taxon>Arctium</taxon>
    </lineage>
</organism>
<sequence length="141" mass="16971">MNTYMDIFKGEPIQFKEIYADFLRVRAKSKRAVYSHFKITQLREVKMKKFKKSYEFPEFKVTREDEKFYSFTEAYLPNINAYDLCDLYILLIPRDDRDFKYRKVLCSVKEAMKRTIIRGSKEDFQVALDMGVDRVNLISKD</sequence>